<protein>
    <recommendedName>
        <fullName evidence="2">HTH merR-type domain-containing protein</fullName>
    </recommendedName>
</protein>
<evidence type="ECO:0000313" key="3">
    <source>
        <dbReference type="EMBL" id="SVA16842.1"/>
    </source>
</evidence>
<reference evidence="3" key="1">
    <citation type="submission" date="2018-05" db="EMBL/GenBank/DDBJ databases">
        <authorList>
            <person name="Lanie J.A."/>
            <person name="Ng W.-L."/>
            <person name="Kazmierczak K.M."/>
            <person name="Andrzejewski T.M."/>
            <person name="Davidsen T.M."/>
            <person name="Wayne K.J."/>
            <person name="Tettelin H."/>
            <person name="Glass J.I."/>
            <person name="Rusch D."/>
            <person name="Podicherti R."/>
            <person name="Tsui H.-C.T."/>
            <person name="Winkler M.E."/>
        </authorList>
    </citation>
    <scope>NUCLEOTIDE SEQUENCE</scope>
</reference>
<gene>
    <name evidence="3" type="ORF">METZ01_LOCUS69696</name>
</gene>
<organism evidence="3">
    <name type="scientific">marine metagenome</name>
    <dbReference type="NCBI Taxonomy" id="408172"/>
    <lineage>
        <taxon>unclassified sequences</taxon>
        <taxon>metagenomes</taxon>
        <taxon>ecological metagenomes</taxon>
    </lineage>
</organism>
<keyword evidence="1" id="KW-0238">DNA-binding</keyword>
<dbReference type="PANTHER" id="PTHR30204:SF58">
    <property type="entry name" value="HTH-TYPE TRANSCRIPTIONAL REGULATOR YFMP"/>
    <property type="match status" value="1"/>
</dbReference>
<dbReference type="InterPro" id="IPR009061">
    <property type="entry name" value="DNA-bd_dom_put_sf"/>
</dbReference>
<feature type="domain" description="HTH merR-type" evidence="2">
    <location>
        <begin position="57"/>
        <end position="126"/>
    </location>
</feature>
<accession>A0A381TL86</accession>
<dbReference type="EMBL" id="UINC01004786">
    <property type="protein sequence ID" value="SVA16842.1"/>
    <property type="molecule type" value="Genomic_DNA"/>
</dbReference>
<dbReference type="AlphaFoldDB" id="A0A381TL86"/>
<name>A0A381TL86_9ZZZZ</name>
<evidence type="ECO:0000256" key="1">
    <source>
        <dbReference type="ARBA" id="ARBA00023125"/>
    </source>
</evidence>
<dbReference type="Gene3D" id="1.10.1660.10">
    <property type="match status" value="1"/>
</dbReference>
<sequence length="170" mass="19864">MIDKRRTIQEQQYRQTSVGQSFYRLSTQLKPQPIDRSSPSVPDNPNLSPHSTTVEGVYIISVAARILQMHPQTLRKYERLGLIQPSRTVGMLRLYSEEDLAKLRLIRYLENDLGMNLAGVTFTLNLLEQLIELENRLLRQAQVQVRNNHIEHEIQQLFQRLNLPYGIIMR</sequence>
<dbReference type="GO" id="GO:0003677">
    <property type="term" value="F:DNA binding"/>
    <property type="evidence" value="ECO:0007669"/>
    <property type="project" value="UniProtKB-KW"/>
</dbReference>
<dbReference type="Pfam" id="PF13411">
    <property type="entry name" value="MerR_1"/>
    <property type="match status" value="1"/>
</dbReference>
<dbReference type="GO" id="GO:0003700">
    <property type="term" value="F:DNA-binding transcription factor activity"/>
    <property type="evidence" value="ECO:0007669"/>
    <property type="project" value="InterPro"/>
</dbReference>
<dbReference type="SUPFAM" id="SSF46955">
    <property type="entry name" value="Putative DNA-binding domain"/>
    <property type="match status" value="1"/>
</dbReference>
<proteinExistence type="predicted"/>
<dbReference type="InterPro" id="IPR047057">
    <property type="entry name" value="MerR_fam"/>
</dbReference>
<dbReference type="SMART" id="SM00422">
    <property type="entry name" value="HTH_MERR"/>
    <property type="match status" value="1"/>
</dbReference>
<dbReference type="PANTHER" id="PTHR30204">
    <property type="entry name" value="REDOX-CYCLING DRUG-SENSING TRANSCRIPTIONAL ACTIVATOR SOXR"/>
    <property type="match status" value="1"/>
</dbReference>
<evidence type="ECO:0000259" key="2">
    <source>
        <dbReference type="PROSITE" id="PS50937"/>
    </source>
</evidence>
<dbReference type="InterPro" id="IPR000551">
    <property type="entry name" value="MerR-type_HTH_dom"/>
</dbReference>
<dbReference type="PROSITE" id="PS50937">
    <property type="entry name" value="HTH_MERR_2"/>
    <property type="match status" value="1"/>
</dbReference>